<dbReference type="Pfam" id="PF06089">
    <property type="entry name" value="Asparaginase_II"/>
    <property type="match status" value="1"/>
</dbReference>
<comment type="caution">
    <text evidence="1">The sequence shown here is derived from an EMBL/GenBank/DDBJ whole genome shotgun (WGS) entry which is preliminary data.</text>
</comment>
<sequence>MTPPALAQAPVLAHVTRGAVVESVHRASVAVTASDGSVLQAWGDPHDPVFPRSSNKPLQSVAMVRAGLDLPPHHLALASASHSAEPFHLDAVREMLAAAGLTEADLQNTPDLPYDPDERDVWIAAGHAPRSLAQNCSGKHAAMLATCRVNGWDIATYRDPRHPLQQLMAQTIADLAGEPVAATAVDGCGAPVMAISLAGLARAFGRVAAAEPTTDEGRVADAIRQHPEYLGGTRRDVTALIRGTRGVIAKDGAEAVYAVGLPDGRGVALKIADGGQRARPVVLAAVLRRLGVESSAFERLESAPILGHGQPVGAVVAADLDGTMSVGGSTTHAG</sequence>
<proteinExistence type="predicted"/>
<name>A0ABP8K719_9MICO</name>
<dbReference type="PANTHER" id="PTHR42110">
    <property type="entry name" value="L-ASPARAGINASE, PUTATIVE (AFU_ORTHOLOGUE AFUA_3G11890)-RELATED"/>
    <property type="match status" value="1"/>
</dbReference>
<organism evidence="1 2">
    <name type="scientific">Ornithinibacter aureus</name>
    <dbReference type="NCBI Taxonomy" id="622664"/>
    <lineage>
        <taxon>Bacteria</taxon>
        <taxon>Bacillati</taxon>
        <taxon>Actinomycetota</taxon>
        <taxon>Actinomycetes</taxon>
        <taxon>Micrococcales</taxon>
        <taxon>Intrasporangiaceae</taxon>
        <taxon>Ornithinibacter</taxon>
    </lineage>
</organism>
<dbReference type="EMBL" id="BAABFX010000042">
    <property type="protein sequence ID" value="GAA4401459.1"/>
    <property type="molecule type" value="Genomic_DNA"/>
</dbReference>
<evidence type="ECO:0000313" key="1">
    <source>
        <dbReference type="EMBL" id="GAA4401459.1"/>
    </source>
</evidence>
<reference evidence="2" key="1">
    <citation type="journal article" date="2019" name="Int. J. Syst. Evol. Microbiol.">
        <title>The Global Catalogue of Microorganisms (GCM) 10K type strain sequencing project: providing services to taxonomists for standard genome sequencing and annotation.</title>
        <authorList>
            <consortium name="The Broad Institute Genomics Platform"/>
            <consortium name="The Broad Institute Genome Sequencing Center for Infectious Disease"/>
            <person name="Wu L."/>
            <person name="Ma J."/>
        </authorList>
    </citation>
    <scope>NUCLEOTIDE SEQUENCE [LARGE SCALE GENOMIC DNA]</scope>
    <source>
        <strain evidence="2">JCM 17738</strain>
    </source>
</reference>
<keyword evidence="2" id="KW-1185">Reference proteome</keyword>
<dbReference type="InterPro" id="IPR010349">
    <property type="entry name" value="Asparaginase_II"/>
</dbReference>
<gene>
    <name evidence="1" type="ORF">GCM10023153_29810</name>
</gene>
<evidence type="ECO:0000313" key="2">
    <source>
        <dbReference type="Proteomes" id="UP001500390"/>
    </source>
</evidence>
<accession>A0ABP8K719</accession>
<protein>
    <submittedName>
        <fullName evidence="1">Asparaginase</fullName>
    </submittedName>
</protein>
<dbReference type="PANTHER" id="PTHR42110:SF1">
    <property type="entry name" value="L-ASPARAGINASE, PUTATIVE (AFU_ORTHOLOGUE AFUA_3G11890)-RELATED"/>
    <property type="match status" value="1"/>
</dbReference>
<dbReference type="Proteomes" id="UP001500390">
    <property type="component" value="Unassembled WGS sequence"/>
</dbReference>